<keyword evidence="7" id="KW-1185">Reference proteome</keyword>
<dbReference type="AlphaFoldDB" id="A0A846LDX3"/>
<sequence>MTTEAESGTITIEQVDAATTYPLRAQELRQGRPLEIDEDDAPYTLHLAARVDGDEVVGVVRFHPRDCPWREGEGSWQLRGMATDPRVRGLGVGRALVAAGLARVAACGGQLVWCDARASAVGFYERLGFTTVTADYDLRPVGTHRGMLVELPIR</sequence>
<protein>
    <submittedName>
        <fullName evidence="4">N-acetyltransferase</fullName>
    </submittedName>
    <submittedName>
        <fullName evidence="5">Ribosomal protein S18 acetylase RimI-like enzyme</fullName>
    </submittedName>
</protein>
<dbReference type="PROSITE" id="PS51186">
    <property type="entry name" value="GNAT"/>
    <property type="match status" value="1"/>
</dbReference>
<evidence type="ECO:0000256" key="2">
    <source>
        <dbReference type="ARBA" id="ARBA00023315"/>
    </source>
</evidence>
<dbReference type="Proteomes" id="UP000552836">
    <property type="component" value="Unassembled WGS sequence"/>
</dbReference>
<dbReference type="EMBL" id="JAAMPA010000001">
    <property type="protein sequence ID" value="NIH65906.1"/>
    <property type="molecule type" value="Genomic_DNA"/>
</dbReference>
<keyword evidence="5" id="KW-0687">Ribonucleoprotein</keyword>
<feature type="domain" description="N-acetyltransferase" evidence="3">
    <location>
        <begin position="10"/>
        <end position="152"/>
    </location>
</feature>
<dbReference type="CDD" id="cd04301">
    <property type="entry name" value="NAT_SF"/>
    <property type="match status" value="1"/>
</dbReference>
<reference evidence="4" key="4">
    <citation type="submission" date="2024-05" db="EMBL/GenBank/DDBJ databases">
        <authorList>
            <person name="Sun Q."/>
            <person name="Zhou Y."/>
        </authorList>
    </citation>
    <scope>NUCLEOTIDE SEQUENCE</scope>
    <source>
        <strain evidence="4">CGMCC 4.5581</strain>
    </source>
</reference>
<dbReference type="SUPFAM" id="SSF55729">
    <property type="entry name" value="Acyl-CoA N-acyltransferases (Nat)"/>
    <property type="match status" value="1"/>
</dbReference>
<dbReference type="InterPro" id="IPR050832">
    <property type="entry name" value="Bact_Acetyltransf"/>
</dbReference>
<dbReference type="GO" id="GO:0016747">
    <property type="term" value="F:acyltransferase activity, transferring groups other than amino-acyl groups"/>
    <property type="evidence" value="ECO:0007669"/>
    <property type="project" value="InterPro"/>
</dbReference>
<dbReference type="Proteomes" id="UP000648663">
    <property type="component" value="Unassembled WGS sequence"/>
</dbReference>
<dbReference type="InterPro" id="IPR016181">
    <property type="entry name" value="Acyl_CoA_acyltransferase"/>
</dbReference>
<keyword evidence="5" id="KW-0689">Ribosomal protein</keyword>
<organism evidence="5 6">
    <name type="scientific">Modestobacter marinus</name>
    <dbReference type="NCBI Taxonomy" id="477641"/>
    <lineage>
        <taxon>Bacteria</taxon>
        <taxon>Bacillati</taxon>
        <taxon>Actinomycetota</taxon>
        <taxon>Actinomycetes</taxon>
        <taxon>Geodermatophilales</taxon>
        <taxon>Geodermatophilaceae</taxon>
        <taxon>Modestobacter</taxon>
    </lineage>
</organism>
<keyword evidence="1" id="KW-0808">Transferase</keyword>
<dbReference type="RefSeq" id="WP_166753580.1">
    <property type="nucleotide sequence ID" value="NZ_BAABJU010000021.1"/>
</dbReference>
<dbReference type="Pfam" id="PF00583">
    <property type="entry name" value="Acetyltransf_1"/>
    <property type="match status" value="1"/>
</dbReference>
<evidence type="ECO:0000259" key="3">
    <source>
        <dbReference type="PROSITE" id="PS51186"/>
    </source>
</evidence>
<evidence type="ECO:0000313" key="4">
    <source>
        <dbReference type="EMBL" id="GGL67956.1"/>
    </source>
</evidence>
<dbReference type="GO" id="GO:0005840">
    <property type="term" value="C:ribosome"/>
    <property type="evidence" value="ECO:0007669"/>
    <property type="project" value="UniProtKB-KW"/>
</dbReference>
<evidence type="ECO:0000313" key="5">
    <source>
        <dbReference type="EMBL" id="NIH65906.1"/>
    </source>
</evidence>
<comment type="caution">
    <text evidence="5">The sequence shown here is derived from an EMBL/GenBank/DDBJ whole genome shotgun (WGS) entry which is preliminary data.</text>
</comment>
<gene>
    <name evidence="5" type="ORF">FB380_000352</name>
    <name evidence="4" type="ORF">GCM10011589_25450</name>
</gene>
<accession>A0A846LDX3</accession>
<evidence type="ECO:0000313" key="7">
    <source>
        <dbReference type="Proteomes" id="UP000648663"/>
    </source>
</evidence>
<reference evidence="5 6" key="3">
    <citation type="submission" date="2020-02" db="EMBL/GenBank/DDBJ databases">
        <title>Sequencing the genomes of 1000 actinobacteria strains.</title>
        <authorList>
            <person name="Klenk H.-P."/>
        </authorList>
    </citation>
    <scope>NUCLEOTIDE SEQUENCE [LARGE SCALE GENOMIC DNA]</scope>
    <source>
        <strain evidence="5 6">DSM 45201</strain>
    </source>
</reference>
<name>A0A846LDX3_9ACTN</name>
<reference evidence="7" key="2">
    <citation type="journal article" date="2019" name="Int. J. Syst. Evol. Microbiol.">
        <title>The Global Catalogue of Microorganisms (GCM) 10K type strain sequencing project: providing services to taxonomists for standard genome sequencing and annotation.</title>
        <authorList>
            <consortium name="The Broad Institute Genomics Platform"/>
            <consortium name="The Broad Institute Genome Sequencing Center for Infectious Disease"/>
            <person name="Wu L."/>
            <person name="Ma J."/>
        </authorList>
    </citation>
    <scope>NUCLEOTIDE SEQUENCE [LARGE SCALE GENOMIC DNA]</scope>
    <source>
        <strain evidence="7">CGMCC 4.5581</strain>
    </source>
</reference>
<dbReference type="Gene3D" id="3.40.630.30">
    <property type="match status" value="1"/>
</dbReference>
<evidence type="ECO:0000256" key="1">
    <source>
        <dbReference type="ARBA" id="ARBA00022679"/>
    </source>
</evidence>
<evidence type="ECO:0000313" key="6">
    <source>
        <dbReference type="Proteomes" id="UP000552836"/>
    </source>
</evidence>
<keyword evidence="2" id="KW-0012">Acyltransferase</keyword>
<dbReference type="InterPro" id="IPR000182">
    <property type="entry name" value="GNAT_dom"/>
</dbReference>
<dbReference type="EMBL" id="BMMI01000004">
    <property type="protein sequence ID" value="GGL67956.1"/>
    <property type="molecule type" value="Genomic_DNA"/>
</dbReference>
<dbReference type="PANTHER" id="PTHR43877">
    <property type="entry name" value="AMINOALKYLPHOSPHONATE N-ACETYLTRANSFERASE-RELATED-RELATED"/>
    <property type="match status" value="1"/>
</dbReference>
<reference evidence="4" key="1">
    <citation type="journal article" date="2014" name="Int. J. Syst. Evol. Microbiol.">
        <title>Complete genome of a new Firmicutes species belonging to the dominant human colonic microbiota ('Ruminococcus bicirculans') reveals two chromosomes and a selective capacity to utilize plant glucans.</title>
        <authorList>
            <consortium name="NISC Comparative Sequencing Program"/>
            <person name="Wegmann U."/>
            <person name="Louis P."/>
            <person name="Goesmann A."/>
            <person name="Henrissat B."/>
            <person name="Duncan S.H."/>
            <person name="Flint H.J."/>
        </authorList>
    </citation>
    <scope>NUCLEOTIDE SEQUENCE</scope>
    <source>
        <strain evidence="4">CGMCC 4.5581</strain>
    </source>
</reference>
<proteinExistence type="predicted"/>